<feature type="signal peptide" evidence="1">
    <location>
        <begin position="1"/>
        <end position="20"/>
    </location>
</feature>
<dbReference type="EMBL" id="CP038015">
    <property type="protein sequence ID" value="QBP40096.1"/>
    <property type="molecule type" value="Genomic_DNA"/>
</dbReference>
<evidence type="ECO:0000313" key="3">
    <source>
        <dbReference type="Proteomes" id="UP000294292"/>
    </source>
</evidence>
<reference evidence="2 3" key="1">
    <citation type="submission" date="2019-03" db="EMBL/GenBank/DDBJ databases">
        <title>Complete genome sequence of Paenisporosarcina antarctica CGMCC 1.6503T.</title>
        <authorList>
            <person name="Rong J.-C."/>
            <person name="Chi N.-Y."/>
            <person name="Zhang Q.-F."/>
        </authorList>
    </citation>
    <scope>NUCLEOTIDE SEQUENCE [LARGE SCALE GENOMIC DNA]</scope>
    <source>
        <strain evidence="2 3">CGMCC 1.6503</strain>
    </source>
</reference>
<dbReference type="InterPro" id="IPR021598">
    <property type="entry name" value="DUF3221"/>
</dbReference>
<keyword evidence="1" id="KW-0732">Signal</keyword>
<organism evidence="2 3">
    <name type="scientific">Paenisporosarcina antarctica</name>
    <dbReference type="NCBI Taxonomy" id="417367"/>
    <lineage>
        <taxon>Bacteria</taxon>
        <taxon>Bacillati</taxon>
        <taxon>Bacillota</taxon>
        <taxon>Bacilli</taxon>
        <taxon>Bacillales</taxon>
        <taxon>Caryophanaceae</taxon>
        <taxon>Paenisporosarcina</taxon>
    </lineage>
</organism>
<keyword evidence="3" id="KW-1185">Reference proteome</keyword>
<dbReference type="KEGG" id="panc:E2636_02545"/>
<sequence>MMKKAIIFLILLALVGCGNGNKISESTNNLNPSASEDSQFVEYGVAGHIVKITASEDEVIMGTIKIDGPENNGAKYKEAVVTVTPNTKIYINDLTDFDNLEVGMYINVFFEGPVKESLPVQATAKQINIIPDDPK</sequence>
<dbReference type="Proteomes" id="UP000294292">
    <property type="component" value="Chromosome"/>
</dbReference>
<dbReference type="AlphaFoldDB" id="A0A4P6ZX71"/>
<accession>A0A4P6ZX71</accession>
<name>A0A4P6ZX71_9BACL</name>
<evidence type="ECO:0000313" key="2">
    <source>
        <dbReference type="EMBL" id="QBP40096.1"/>
    </source>
</evidence>
<feature type="chain" id="PRO_5039347940" evidence="1">
    <location>
        <begin position="21"/>
        <end position="135"/>
    </location>
</feature>
<dbReference type="PROSITE" id="PS51257">
    <property type="entry name" value="PROKAR_LIPOPROTEIN"/>
    <property type="match status" value="1"/>
</dbReference>
<dbReference type="RefSeq" id="WP_134208716.1">
    <property type="nucleotide sequence ID" value="NZ_CP038015.1"/>
</dbReference>
<gene>
    <name evidence="2" type="ORF">E2636_02545</name>
</gene>
<evidence type="ECO:0000256" key="1">
    <source>
        <dbReference type="SAM" id="SignalP"/>
    </source>
</evidence>
<dbReference type="Pfam" id="PF11518">
    <property type="entry name" value="DUF3221"/>
    <property type="match status" value="1"/>
</dbReference>
<protein>
    <submittedName>
        <fullName evidence="2">DUF3221 domain-containing protein</fullName>
    </submittedName>
</protein>
<dbReference type="OrthoDB" id="2662747at2"/>
<proteinExistence type="predicted"/>